<accession>A0ABP6GRD8</accession>
<evidence type="ECO:0000256" key="1">
    <source>
        <dbReference type="SAM" id="MobiDB-lite"/>
    </source>
</evidence>
<feature type="region of interest" description="Disordered" evidence="1">
    <location>
        <begin position="1"/>
        <end position="20"/>
    </location>
</feature>
<evidence type="ECO:0000313" key="2">
    <source>
        <dbReference type="EMBL" id="GAA2726137.1"/>
    </source>
</evidence>
<evidence type="ECO:0000313" key="3">
    <source>
        <dbReference type="Proteomes" id="UP001501842"/>
    </source>
</evidence>
<name>A0ABP6GRD8_9ACTN</name>
<sequence length="91" mass="10041">MVNAVAPVPAGRSADWTGSDERSGVEVFHHDIYTVVLAENASRVTAALDRVEPSRHPALDQALFDFYTEAFPEPAVKHLDIGRGERGHFLR</sequence>
<comment type="caution">
    <text evidence="2">The sequence shown here is derived from an EMBL/GenBank/DDBJ whole genome shotgun (WGS) entry which is preliminary data.</text>
</comment>
<keyword evidence="3" id="KW-1185">Reference proteome</keyword>
<gene>
    <name evidence="2" type="ORF">GCM10010439_27890</name>
</gene>
<organism evidence="2 3">
    <name type="scientific">Actinocorallia aurantiaca</name>
    <dbReference type="NCBI Taxonomy" id="46204"/>
    <lineage>
        <taxon>Bacteria</taxon>
        <taxon>Bacillati</taxon>
        <taxon>Actinomycetota</taxon>
        <taxon>Actinomycetes</taxon>
        <taxon>Streptosporangiales</taxon>
        <taxon>Thermomonosporaceae</taxon>
        <taxon>Actinocorallia</taxon>
    </lineage>
</organism>
<protein>
    <submittedName>
        <fullName evidence="2">Uncharacterized protein</fullName>
    </submittedName>
</protein>
<proteinExistence type="predicted"/>
<dbReference type="EMBL" id="BAAATZ010000009">
    <property type="protein sequence ID" value="GAA2726137.1"/>
    <property type="molecule type" value="Genomic_DNA"/>
</dbReference>
<reference evidence="3" key="1">
    <citation type="journal article" date="2019" name="Int. J. Syst. Evol. Microbiol.">
        <title>The Global Catalogue of Microorganisms (GCM) 10K type strain sequencing project: providing services to taxonomists for standard genome sequencing and annotation.</title>
        <authorList>
            <consortium name="The Broad Institute Genomics Platform"/>
            <consortium name="The Broad Institute Genome Sequencing Center for Infectious Disease"/>
            <person name="Wu L."/>
            <person name="Ma J."/>
        </authorList>
    </citation>
    <scope>NUCLEOTIDE SEQUENCE [LARGE SCALE GENOMIC DNA]</scope>
    <source>
        <strain evidence="3">JCM 8201</strain>
    </source>
</reference>
<dbReference type="RefSeq" id="WP_344450772.1">
    <property type="nucleotide sequence ID" value="NZ_BAAATZ010000009.1"/>
</dbReference>
<dbReference type="Proteomes" id="UP001501842">
    <property type="component" value="Unassembled WGS sequence"/>
</dbReference>